<feature type="compositionally biased region" description="Polar residues" evidence="1">
    <location>
        <begin position="382"/>
        <end position="394"/>
    </location>
</feature>
<name>A0A8S0W8Q9_CYCAE</name>
<dbReference type="EMBL" id="CACVBS010000057">
    <property type="protein sequence ID" value="CAA7267008.1"/>
    <property type="molecule type" value="Genomic_DNA"/>
</dbReference>
<feature type="region of interest" description="Disordered" evidence="1">
    <location>
        <begin position="277"/>
        <end position="301"/>
    </location>
</feature>
<dbReference type="Proteomes" id="UP000467700">
    <property type="component" value="Unassembled WGS sequence"/>
</dbReference>
<proteinExistence type="predicted"/>
<gene>
    <name evidence="2" type="ORF">AAE3_LOCUS9212</name>
</gene>
<feature type="compositionally biased region" description="Acidic residues" evidence="1">
    <location>
        <begin position="359"/>
        <end position="369"/>
    </location>
</feature>
<feature type="compositionally biased region" description="Pro residues" evidence="1">
    <location>
        <begin position="345"/>
        <end position="356"/>
    </location>
</feature>
<evidence type="ECO:0000256" key="1">
    <source>
        <dbReference type="SAM" id="MobiDB-lite"/>
    </source>
</evidence>
<comment type="caution">
    <text evidence="2">The sequence shown here is derived from an EMBL/GenBank/DDBJ whole genome shotgun (WGS) entry which is preliminary data.</text>
</comment>
<sequence length="634" mass="71299">MSLRRGGTPLLGAGPPSLEASNQAQIDDLVQRNRTLEHLNQKLTAQINAEAGRSKEAVLAIQKQWDENQRLWKEGCEELLVSYRIVQKRLEVDLEKERSAVIKEMAVAREEKLQRLQRDFKIKLFQMKEEETDQRMEELEEEKARMEDEYELVVQKMKGKCADYAIKLKDTQAALSRSEKEREEKEAKHNKLLEKHANLEGQIATSGPTLERTKLQLEGTQHKATELERTVDELKRTNADLTRQLERWQSLDLKEGTAAENQRKERLALEAENTELKEELERKEAQLEKSERRVEKMKTTTHNWEAECKVQQQTAKTAEKQVAKLEKQIQKLKSDLEIERARVRPPSPQKPHPPPADVDVIDVDAEQEEPPLKQAVKPECKPSTTVKPGLSTQTKTRRSGIEGQVARKKTGGKPPQPLRGRKVASAPAPKSDSDSEMEEISEVEVPDEPPEEDAAARKKRKGKAKAIEDDAEAEPPEPPAQKRKGKRKVEEQEETGGDDELEVVEQPNPKKRGSRAPSVIKETAPATTNRRSKPPSRAPSKQPNAKAPTEQGDANDDDDDEAAPKKKKRKLVSLFPDKSAGLPQFSAFGNGSLDIPSVLSPLKPDERVPQRSTSSSLVASLGGLMKIPFGQSRR</sequence>
<protein>
    <submittedName>
        <fullName evidence="2">Uncharacterized protein</fullName>
    </submittedName>
</protein>
<feature type="compositionally biased region" description="Acidic residues" evidence="1">
    <location>
        <begin position="434"/>
        <end position="453"/>
    </location>
</feature>
<feature type="region of interest" description="Disordered" evidence="1">
    <location>
        <begin position="334"/>
        <end position="572"/>
    </location>
</feature>
<reference evidence="2 3" key="1">
    <citation type="submission" date="2020-01" db="EMBL/GenBank/DDBJ databases">
        <authorList>
            <person name="Gupta K D."/>
        </authorList>
    </citation>
    <scope>NUCLEOTIDE SEQUENCE [LARGE SCALE GENOMIC DNA]</scope>
</reference>
<dbReference type="OrthoDB" id="2681654at2759"/>
<accession>A0A8S0W8Q9</accession>
<evidence type="ECO:0000313" key="3">
    <source>
        <dbReference type="Proteomes" id="UP000467700"/>
    </source>
</evidence>
<keyword evidence="3" id="KW-1185">Reference proteome</keyword>
<evidence type="ECO:0000313" key="2">
    <source>
        <dbReference type="EMBL" id="CAA7267008.1"/>
    </source>
</evidence>
<dbReference type="AlphaFoldDB" id="A0A8S0W8Q9"/>
<feature type="compositionally biased region" description="Acidic residues" evidence="1">
    <location>
        <begin position="491"/>
        <end position="503"/>
    </location>
</feature>
<organism evidence="2 3">
    <name type="scientific">Cyclocybe aegerita</name>
    <name type="common">Black poplar mushroom</name>
    <name type="synonym">Agrocybe aegerita</name>
    <dbReference type="NCBI Taxonomy" id="1973307"/>
    <lineage>
        <taxon>Eukaryota</taxon>
        <taxon>Fungi</taxon>
        <taxon>Dikarya</taxon>
        <taxon>Basidiomycota</taxon>
        <taxon>Agaricomycotina</taxon>
        <taxon>Agaricomycetes</taxon>
        <taxon>Agaricomycetidae</taxon>
        <taxon>Agaricales</taxon>
        <taxon>Agaricineae</taxon>
        <taxon>Bolbitiaceae</taxon>
        <taxon>Cyclocybe</taxon>
    </lineage>
</organism>